<evidence type="ECO:0000256" key="9">
    <source>
        <dbReference type="SAM" id="MobiDB-lite"/>
    </source>
</evidence>
<evidence type="ECO:0000256" key="6">
    <source>
        <dbReference type="ARBA" id="ARBA00022840"/>
    </source>
</evidence>
<sequence length="501" mass="56176">MSVLRTEDYKELKLTKLPEQEPAEEYKADGSRYRLTQIGELLNGTYRVIHKIGWNERATYWLAWRLKPVKDHSPLVALTIYKTQDPTFFAETEVSLCLNMIGSPHLLFTIDAFSVDDHNCIVTEATAESVQYFLRHSGFSFAQIRLIAREILMGVDLLQKAGFSHGNLNPESLFFVPPENVLLSNALKILVWKRDGKTLPTCVQCSAKWGQQSEDTDGLNYLIDAIQKYMQKSENKERSDVVRIKIGSFYKAVGPFPTLYNQRLFAGFYQPSDLVPAQDDTFMLACTLAMMVRKSETAQHLKEAEQMKNILHTLIFANATCTTAEQILTAPWVRGACECACTSNLAGGVNLEPGPSHAYDSALSETSEPAEETLIDDQKCFPQGVIRTAAIRKRRFRVPTKRTIPLRVILGRKHYEKKMAEMASSDRSLLLDVPKSRSSPSEHTSALFAPRSTDEDQDGCQEGAVKYGGTDDPSFNWDTPTSSPNSLLLWYCTSVSEAAPC</sequence>
<evidence type="ECO:0000256" key="7">
    <source>
        <dbReference type="ARBA" id="ARBA00047899"/>
    </source>
</evidence>
<comment type="catalytic activity">
    <reaction evidence="7">
        <text>L-threonyl-[protein] + ATP = O-phospho-L-threonyl-[protein] + ADP + H(+)</text>
        <dbReference type="Rhea" id="RHEA:46608"/>
        <dbReference type="Rhea" id="RHEA-COMP:11060"/>
        <dbReference type="Rhea" id="RHEA-COMP:11605"/>
        <dbReference type="ChEBI" id="CHEBI:15378"/>
        <dbReference type="ChEBI" id="CHEBI:30013"/>
        <dbReference type="ChEBI" id="CHEBI:30616"/>
        <dbReference type="ChEBI" id="CHEBI:61977"/>
        <dbReference type="ChEBI" id="CHEBI:456216"/>
        <dbReference type="EC" id="2.7.11.1"/>
    </reaction>
</comment>
<evidence type="ECO:0000256" key="8">
    <source>
        <dbReference type="ARBA" id="ARBA00048679"/>
    </source>
</evidence>
<evidence type="ECO:0000256" key="3">
    <source>
        <dbReference type="ARBA" id="ARBA00022679"/>
    </source>
</evidence>
<evidence type="ECO:0000256" key="5">
    <source>
        <dbReference type="ARBA" id="ARBA00022777"/>
    </source>
</evidence>
<evidence type="ECO:0000259" key="10">
    <source>
        <dbReference type="PROSITE" id="PS50011"/>
    </source>
</evidence>
<feature type="region of interest" description="Disordered" evidence="9">
    <location>
        <begin position="433"/>
        <end position="477"/>
    </location>
</feature>
<dbReference type="PANTHER" id="PTHR47634:SF9">
    <property type="entry name" value="PROTEIN KINASE DOMAIN-CONTAINING PROTEIN-RELATED"/>
    <property type="match status" value="1"/>
</dbReference>
<dbReference type="Gene3D" id="1.10.510.10">
    <property type="entry name" value="Transferase(Phosphotransferase) domain 1"/>
    <property type="match status" value="1"/>
</dbReference>
<dbReference type="GO" id="GO:0004674">
    <property type="term" value="F:protein serine/threonine kinase activity"/>
    <property type="evidence" value="ECO:0007669"/>
    <property type="project" value="UniProtKB-KW"/>
</dbReference>
<keyword evidence="3" id="KW-0808">Transferase</keyword>
<dbReference type="InterPro" id="IPR051334">
    <property type="entry name" value="SRPK"/>
</dbReference>
<organism evidence="11 12">
    <name type="scientific">Steinernema glaseri</name>
    <dbReference type="NCBI Taxonomy" id="37863"/>
    <lineage>
        <taxon>Eukaryota</taxon>
        <taxon>Metazoa</taxon>
        <taxon>Ecdysozoa</taxon>
        <taxon>Nematoda</taxon>
        <taxon>Chromadorea</taxon>
        <taxon>Rhabditida</taxon>
        <taxon>Tylenchina</taxon>
        <taxon>Panagrolaimomorpha</taxon>
        <taxon>Strongyloidoidea</taxon>
        <taxon>Steinernematidae</taxon>
        <taxon>Steinernema</taxon>
    </lineage>
</organism>
<dbReference type="GO" id="GO:0005634">
    <property type="term" value="C:nucleus"/>
    <property type="evidence" value="ECO:0007669"/>
    <property type="project" value="TreeGrafter"/>
</dbReference>
<dbReference type="EC" id="2.7.11.1" evidence="1"/>
<evidence type="ECO:0000256" key="2">
    <source>
        <dbReference type="ARBA" id="ARBA00022527"/>
    </source>
</evidence>
<name>A0A1I8A6T7_9BILA</name>
<keyword evidence="6" id="KW-0067">ATP-binding</keyword>
<keyword evidence="11" id="KW-1185">Reference proteome</keyword>
<dbReference type="Gene3D" id="3.30.200.20">
    <property type="entry name" value="Phosphorylase Kinase, domain 1"/>
    <property type="match status" value="1"/>
</dbReference>
<dbReference type="GO" id="GO:0005524">
    <property type="term" value="F:ATP binding"/>
    <property type="evidence" value="ECO:0007669"/>
    <property type="project" value="UniProtKB-KW"/>
</dbReference>
<protein>
    <recommendedName>
        <fullName evidence="1">non-specific serine/threonine protein kinase</fullName>
        <ecNumber evidence="1">2.7.11.1</ecNumber>
    </recommendedName>
</protein>
<dbReference type="GO" id="GO:0005737">
    <property type="term" value="C:cytoplasm"/>
    <property type="evidence" value="ECO:0007669"/>
    <property type="project" value="TreeGrafter"/>
</dbReference>
<dbReference type="PANTHER" id="PTHR47634">
    <property type="entry name" value="PROTEIN KINASE DOMAIN-CONTAINING PROTEIN-RELATED"/>
    <property type="match status" value="1"/>
</dbReference>
<dbReference type="InterPro" id="IPR000719">
    <property type="entry name" value="Prot_kinase_dom"/>
</dbReference>
<keyword evidence="5" id="KW-0418">Kinase</keyword>
<dbReference type="PROSITE" id="PS50011">
    <property type="entry name" value="PROTEIN_KINASE_DOM"/>
    <property type="match status" value="1"/>
</dbReference>
<proteinExistence type="predicted"/>
<dbReference type="SUPFAM" id="SSF56112">
    <property type="entry name" value="Protein kinase-like (PK-like)"/>
    <property type="match status" value="1"/>
</dbReference>
<dbReference type="SMART" id="SM00220">
    <property type="entry name" value="S_TKc"/>
    <property type="match status" value="1"/>
</dbReference>
<evidence type="ECO:0000313" key="11">
    <source>
        <dbReference type="Proteomes" id="UP000095287"/>
    </source>
</evidence>
<accession>A0A1I8A6T7</accession>
<dbReference type="AlphaFoldDB" id="A0A1I8A6T7"/>
<evidence type="ECO:0000256" key="4">
    <source>
        <dbReference type="ARBA" id="ARBA00022741"/>
    </source>
</evidence>
<evidence type="ECO:0000313" key="12">
    <source>
        <dbReference type="WBParaSite" id="L893_g33450.t2"/>
    </source>
</evidence>
<dbReference type="InterPro" id="IPR011009">
    <property type="entry name" value="Kinase-like_dom_sf"/>
</dbReference>
<dbReference type="WBParaSite" id="L893_g33450.t2">
    <property type="protein sequence ID" value="L893_g33450.t2"/>
    <property type="gene ID" value="L893_g33450"/>
</dbReference>
<keyword evidence="4" id="KW-0547">Nucleotide-binding</keyword>
<dbReference type="GO" id="GO:0000245">
    <property type="term" value="P:spliceosomal complex assembly"/>
    <property type="evidence" value="ECO:0007669"/>
    <property type="project" value="TreeGrafter"/>
</dbReference>
<comment type="catalytic activity">
    <reaction evidence="8">
        <text>L-seryl-[protein] + ATP = O-phospho-L-seryl-[protein] + ADP + H(+)</text>
        <dbReference type="Rhea" id="RHEA:17989"/>
        <dbReference type="Rhea" id="RHEA-COMP:9863"/>
        <dbReference type="Rhea" id="RHEA-COMP:11604"/>
        <dbReference type="ChEBI" id="CHEBI:15378"/>
        <dbReference type="ChEBI" id="CHEBI:29999"/>
        <dbReference type="ChEBI" id="CHEBI:30616"/>
        <dbReference type="ChEBI" id="CHEBI:83421"/>
        <dbReference type="ChEBI" id="CHEBI:456216"/>
        <dbReference type="EC" id="2.7.11.1"/>
    </reaction>
</comment>
<evidence type="ECO:0000256" key="1">
    <source>
        <dbReference type="ARBA" id="ARBA00012513"/>
    </source>
</evidence>
<dbReference type="Proteomes" id="UP000095287">
    <property type="component" value="Unplaced"/>
</dbReference>
<reference evidence="12" key="1">
    <citation type="submission" date="2016-11" db="UniProtKB">
        <authorList>
            <consortium name="WormBaseParasite"/>
        </authorList>
    </citation>
    <scope>IDENTIFICATION</scope>
</reference>
<feature type="domain" description="Protein kinase" evidence="10">
    <location>
        <begin position="46"/>
        <end position="333"/>
    </location>
</feature>
<keyword evidence="2" id="KW-0723">Serine/threonine-protein kinase</keyword>
<dbReference type="GO" id="GO:0050684">
    <property type="term" value="P:regulation of mRNA processing"/>
    <property type="evidence" value="ECO:0007669"/>
    <property type="project" value="TreeGrafter"/>
</dbReference>